<dbReference type="AlphaFoldDB" id="A0A4Y7IUH0"/>
<dbReference type="PROSITE" id="PS51746">
    <property type="entry name" value="PPM_2"/>
    <property type="match status" value="1"/>
</dbReference>
<evidence type="ECO:0000256" key="3">
    <source>
        <dbReference type="ARBA" id="ARBA00013081"/>
    </source>
</evidence>
<dbReference type="GO" id="GO:0004722">
    <property type="term" value="F:protein serine/threonine phosphatase activity"/>
    <property type="evidence" value="ECO:0007669"/>
    <property type="project" value="UniProtKB-EC"/>
</dbReference>
<evidence type="ECO:0000313" key="12">
    <source>
        <dbReference type="EMBL" id="RZC51391.1"/>
    </source>
</evidence>
<gene>
    <name evidence="12" type="ORF">C5167_019825</name>
</gene>
<evidence type="ECO:0000259" key="11">
    <source>
        <dbReference type="PROSITE" id="PS51746"/>
    </source>
</evidence>
<name>A0A4Y7IUH0_PAPSO</name>
<evidence type="ECO:0000313" key="13">
    <source>
        <dbReference type="Proteomes" id="UP000316621"/>
    </source>
</evidence>
<dbReference type="Gramene" id="RZC51391">
    <property type="protein sequence ID" value="RZC51391"/>
    <property type="gene ID" value="C5167_019825"/>
</dbReference>
<keyword evidence="13" id="KW-1185">Reference proteome</keyword>
<keyword evidence="6" id="KW-0460">Magnesium</keyword>
<dbReference type="FunFam" id="3.60.40.10:FF:000041">
    <property type="entry name" value="Protein phosphatase 2C 51"/>
    <property type="match status" value="1"/>
</dbReference>
<organism evidence="12 13">
    <name type="scientific">Papaver somniferum</name>
    <name type="common">Opium poppy</name>
    <dbReference type="NCBI Taxonomy" id="3469"/>
    <lineage>
        <taxon>Eukaryota</taxon>
        <taxon>Viridiplantae</taxon>
        <taxon>Streptophyta</taxon>
        <taxon>Embryophyta</taxon>
        <taxon>Tracheophyta</taxon>
        <taxon>Spermatophyta</taxon>
        <taxon>Magnoliopsida</taxon>
        <taxon>Ranunculales</taxon>
        <taxon>Papaveraceae</taxon>
        <taxon>Papaveroideae</taxon>
        <taxon>Papaver</taxon>
    </lineage>
</organism>
<dbReference type="InterPro" id="IPR015655">
    <property type="entry name" value="PP2C"/>
</dbReference>
<dbReference type="Pfam" id="PF00481">
    <property type="entry name" value="PP2C"/>
    <property type="match status" value="1"/>
</dbReference>
<sequence length="466" mass="50247">MDLLEDEDLVKKQGGEEEEGDKGLGSVIPGSKEDEEECDDSVSISTATTIESLSSSNYFSTDQEISRSSSNSTTTSSSSSISSEILLPLADIMVPAVSLPSSSSSNLNLISSSPSTIPTTSTIENPNNIVENSNNNGGDDGGLTEPVTVRGCVGKKNKYVTWGFSSIIGRRKEMEDAVCIIPGFISNHTCRDIGGCTAPSSRVSSEIQPVHFFGVYDGHGGSQVAKFCAERIHDTTTEEWERGGTDVDTDVDGWHTRWETAFSRGFERADNEVAEESVAPEIVGSTAVVVALSGCQIITSNCGDSRAVLCRGTQTIPLSIDHKPDREDELARIEGAGGRVISWNGARVFGVLAMSRSIGDRYMRPWIIPVPEVTFTTRSEEDECLIIASDGLWDVISNDEAGEVARNLLRRRRRSTISDIASHSAAQAVADHLTDLASRKNSSDNISVIVVDLKSKRRRVQRHLAG</sequence>
<evidence type="ECO:0000256" key="8">
    <source>
        <dbReference type="ARBA" id="ARBA00023211"/>
    </source>
</evidence>
<proteinExistence type="inferred from homology"/>
<feature type="domain" description="PPM-type phosphatase" evidence="11">
    <location>
        <begin position="161"/>
        <end position="453"/>
    </location>
</feature>
<protein>
    <recommendedName>
        <fullName evidence="3">protein-serine/threonine phosphatase</fullName>
        <ecNumber evidence="3">3.1.3.16</ecNumber>
    </recommendedName>
</protein>
<keyword evidence="8" id="KW-0464">Manganese</keyword>
<dbReference type="PROSITE" id="PS01032">
    <property type="entry name" value="PPM_1"/>
    <property type="match status" value="1"/>
</dbReference>
<dbReference type="InterPro" id="IPR036457">
    <property type="entry name" value="PPM-type-like_dom_sf"/>
</dbReference>
<keyword evidence="4" id="KW-0479">Metal-binding</keyword>
<dbReference type="Gene3D" id="3.60.40.10">
    <property type="entry name" value="PPM-type phosphatase domain"/>
    <property type="match status" value="1"/>
</dbReference>
<evidence type="ECO:0000256" key="1">
    <source>
        <dbReference type="ARBA" id="ARBA00001936"/>
    </source>
</evidence>
<dbReference type="PANTHER" id="PTHR47992">
    <property type="entry name" value="PROTEIN PHOSPHATASE"/>
    <property type="match status" value="1"/>
</dbReference>
<evidence type="ECO:0000256" key="10">
    <source>
        <dbReference type="SAM" id="MobiDB-lite"/>
    </source>
</evidence>
<accession>A0A4Y7IUH0</accession>
<comment type="similarity">
    <text evidence="9">Belongs to the PP2C family.</text>
</comment>
<evidence type="ECO:0000256" key="4">
    <source>
        <dbReference type="ARBA" id="ARBA00022723"/>
    </source>
</evidence>
<keyword evidence="7 9" id="KW-0904">Protein phosphatase</keyword>
<dbReference type="InterPro" id="IPR001932">
    <property type="entry name" value="PPM-type_phosphatase-like_dom"/>
</dbReference>
<dbReference type="EMBL" id="CM010716">
    <property type="protein sequence ID" value="RZC51391.1"/>
    <property type="molecule type" value="Genomic_DNA"/>
</dbReference>
<dbReference type="CDD" id="cd00143">
    <property type="entry name" value="PP2Cc"/>
    <property type="match status" value="1"/>
</dbReference>
<comment type="cofactor">
    <cofactor evidence="2">
        <name>Mg(2+)</name>
        <dbReference type="ChEBI" id="CHEBI:18420"/>
    </cofactor>
</comment>
<reference evidence="12 13" key="1">
    <citation type="journal article" date="2018" name="Science">
        <title>The opium poppy genome and morphinan production.</title>
        <authorList>
            <person name="Guo L."/>
            <person name="Winzer T."/>
            <person name="Yang X."/>
            <person name="Li Y."/>
            <person name="Ning Z."/>
            <person name="He Z."/>
            <person name="Teodor R."/>
            <person name="Lu Y."/>
            <person name="Bowser T.A."/>
            <person name="Graham I.A."/>
            <person name="Ye K."/>
        </authorList>
    </citation>
    <scope>NUCLEOTIDE SEQUENCE [LARGE SCALE GENOMIC DNA]</scope>
    <source>
        <strain evidence="13">cv. HN1</strain>
        <tissue evidence="12">Leaves</tissue>
    </source>
</reference>
<dbReference type="EC" id="3.1.3.16" evidence="3"/>
<evidence type="ECO:0000256" key="9">
    <source>
        <dbReference type="RuleBase" id="RU003465"/>
    </source>
</evidence>
<dbReference type="OMA" id="RRWEDAF"/>
<dbReference type="SUPFAM" id="SSF81606">
    <property type="entry name" value="PP2C-like"/>
    <property type="match status" value="1"/>
</dbReference>
<evidence type="ECO:0000256" key="6">
    <source>
        <dbReference type="ARBA" id="ARBA00022842"/>
    </source>
</evidence>
<dbReference type="SMART" id="SM00332">
    <property type="entry name" value="PP2Cc"/>
    <property type="match status" value="1"/>
</dbReference>
<evidence type="ECO:0000256" key="2">
    <source>
        <dbReference type="ARBA" id="ARBA00001946"/>
    </source>
</evidence>
<dbReference type="GO" id="GO:0046872">
    <property type="term" value="F:metal ion binding"/>
    <property type="evidence" value="ECO:0007669"/>
    <property type="project" value="UniProtKB-KW"/>
</dbReference>
<dbReference type="InterPro" id="IPR000222">
    <property type="entry name" value="PP2C_BS"/>
</dbReference>
<evidence type="ECO:0000256" key="5">
    <source>
        <dbReference type="ARBA" id="ARBA00022801"/>
    </source>
</evidence>
<keyword evidence="5 9" id="KW-0378">Hydrolase</keyword>
<dbReference type="STRING" id="3469.A0A4Y7IUH0"/>
<comment type="cofactor">
    <cofactor evidence="1">
        <name>Mn(2+)</name>
        <dbReference type="ChEBI" id="CHEBI:29035"/>
    </cofactor>
</comment>
<dbReference type="Proteomes" id="UP000316621">
    <property type="component" value="Chromosome 2"/>
</dbReference>
<evidence type="ECO:0000256" key="7">
    <source>
        <dbReference type="ARBA" id="ARBA00022912"/>
    </source>
</evidence>
<feature type="region of interest" description="Disordered" evidence="10">
    <location>
        <begin position="1"/>
        <end position="43"/>
    </location>
</feature>
<dbReference type="OrthoDB" id="10264738at2759"/>